<accession>A0A8H3XJL9</accession>
<evidence type="ECO:0000313" key="1">
    <source>
        <dbReference type="EMBL" id="KAF0468757.1"/>
    </source>
</evidence>
<proteinExistence type="predicted"/>
<dbReference type="EMBL" id="WTPW01000936">
    <property type="protein sequence ID" value="KAF0468757.1"/>
    <property type="molecule type" value="Genomic_DNA"/>
</dbReference>
<evidence type="ECO:0000313" key="2">
    <source>
        <dbReference type="Proteomes" id="UP000439903"/>
    </source>
</evidence>
<dbReference type="Proteomes" id="UP000439903">
    <property type="component" value="Unassembled WGS sequence"/>
</dbReference>
<comment type="caution">
    <text evidence="1">The sequence shown here is derived from an EMBL/GenBank/DDBJ whole genome shotgun (WGS) entry which is preliminary data.</text>
</comment>
<protein>
    <submittedName>
        <fullName evidence="1">Uncharacterized protein</fullName>
    </submittedName>
</protein>
<gene>
    <name evidence="1" type="ORF">F8M41_025762</name>
</gene>
<name>A0A8H3XJL9_GIGMA</name>
<keyword evidence="2" id="KW-1185">Reference proteome</keyword>
<organism evidence="1 2">
    <name type="scientific">Gigaspora margarita</name>
    <dbReference type="NCBI Taxonomy" id="4874"/>
    <lineage>
        <taxon>Eukaryota</taxon>
        <taxon>Fungi</taxon>
        <taxon>Fungi incertae sedis</taxon>
        <taxon>Mucoromycota</taxon>
        <taxon>Glomeromycotina</taxon>
        <taxon>Glomeromycetes</taxon>
        <taxon>Diversisporales</taxon>
        <taxon>Gigasporaceae</taxon>
        <taxon>Gigaspora</taxon>
    </lineage>
</organism>
<sequence>MSTSKKYSTHSVLISSYLKKSSTRAGKLLEEKNKKFWKQSWHFTTLLTTGGLLKRITGLVCLVSTPSLQFRHPSFVVGSADSGGETGHVTFFITK</sequence>
<reference evidence="1 2" key="1">
    <citation type="journal article" date="2019" name="Environ. Microbiol.">
        <title>At the nexus of three kingdoms: the genome of the mycorrhizal fungus Gigaspora margarita provides insights into plant, endobacterial and fungal interactions.</title>
        <authorList>
            <person name="Venice F."/>
            <person name="Ghignone S."/>
            <person name="Salvioli di Fossalunga A."/>
            <person name="Amselem J."/>
            <person name="Novero M."/>
            <person name="Xianan X."/>
            <person name="Sedzielewska Toro K."/>
            <person name="Morin E."/>
            <person name="Lipzen A."/>
            <person name="Grigoriev I.V."/>
            <person name="Henrissat B."/>
            <person name="Martin F.M."/>
            <person name="Bonfante P."/>
        </authorList>
    </citation>
    <scope>NUCLEOTIDE SEQUENCE [LARGE SCALE GENOMIC DNA]</scope>
    <source>
        <strain evidence="1 2">BEG34</strain>
    </source>
</reference>
<dbReference type="AlphaFoldDB" id="A0A8H3XJL9"/>